<reference evidence="2 3" key="1">
    <citation type="submission" date="2015-10" db="EMBL/GenBank/DDBJ databases">
        <title>Full genome of DAOMC 229536 Phialocephala scopiformis, a fungal endophyte of spruce producing the potent anti-insectan compound rugulosin.</title>
        <authorList>
            <consortium name="DOE Joint Genome Institute"/>
            <person name="Walker A.K."/>
            <person name="Frasz S.L."/>
            <person name="Seifert K.A."/>
            <person name="Miller J.D."/>
            <person name="Mondo S.J."/>
            <person name="Labutti K."/>
            <person name="Lipzen A."/>
            <person name="Dockter R."/>
            <person name="Kennedy M."/>
            <person name="Grigoriev I.V."/>
            <person name="Spatafora J.W."/>
        </authorList>
    </citation>
    <scope>NUCLEOTIDE SEQUENCE [LARGE SCALE GENOMIC DNA]</scope>
    <source>
        <strain evidence="2 3">CBS 120377</strain>
    </source>
</reference>
<dbReference type="RefSeq" id="XP_018073230.1">
    <property type="nucleotide sequence ID" value="XM_018218345.1"/>
</dbReference>
<dbReference type="GeneID" id="28828071"/>
<dbReference type="OrthoDB" id="3562469at2759"/>
<proteinExistence type="predicted"/>
<sequence>MATDTESMGAPAASENAEATPTTSTKRGRGESENETSDGELEVNSSRKANRASKKVKGNVEKRSTLVADTANTLTSYEEGKTFEQQPAAIQQELKRVLELGNRYRQAIEGLPEYARRLLIQQESTVALLKPFTTVGLREEMSYVIIEAMRHIDEGGEMKRGEERKKAAIPFAQQAFSGMFDARGNKRQARPAGSVAGLSLKEAPKHGDDEEFDNFISNCGKYIEATGPPRNYSIKRTDAWKVYHPFHCMNIRKMMSRMLLELEGAWSQAIQSGQATNDGEGNDIKTYSTSSAGVAILDVNINDTSSLQGAFRQSARNVKMSQLQHAYLQMAMAKHLRDCYDEYKKKADNNGTEKLPQNRKEEKDQGLPTTDWIEEVRVGNRWRRWSEILCGQEDEFGVLLTLGFFTMPTGGPDFSFLHRKINNDSMEYAEAYIEMYTPELKTLCESLNVEAPAFLRNGFISPGSIAALQSAVDDIIPVDAPAAEGSDSDAIGSGMELMA</sequence>
<organism evidence="2 3">
    <name type="scientific">Mollisia scopiformis</name>
    <name type="common">Conifer needle endophyte fungus</name>
    <name type="synonym">Phialocephala scopiformis</name>
    <dbReference type="NCBI Taxonomy" id="149040"/>
    <lineage>
        <taxon>Eukaryota</taxon>
        <taxon>Fungi</taxon>
        <taxon>Dikarya</taxon>
        <taxon>Ascomycota</taxon>
        <taxon>Pezizomycotina</taxon>
        <taxon>Leotiomycetes</taxon>
        <taxon>Helotiales</taxon>
        <taxon>Mollisiaceae</taxon>
        <taxon>Mollisia</taxon>
    </lineage>
</organism>
<keyword evidence="3" id="KW-1185">Reference proteome</keyword>
<evidence type="ECO:0000313" key="2">
    <source>
        <dbReference type="EMBL" id="KUJ18875.1"/>
    </source>
</evidence>
<accession>A0A194XFA5</accession>
<evidence type="ECO:0000256" key="1">
    <source>
        <dbReference type="SAM" id="MobiDB-lite"/>
    </source>
</evidence>
<dbReference type="KEGG" id="psco:LY89DRAFT_717393"/>
<gene>
    <name evidence="2" type="ORF">LY89DRAFT_717393</name>
</gene>
<dbReference type="EMBL" id="KQ947412">
    <property type="protein sequence ID" value="KUJ18875.1"/>
    <property type="molecule type" value="Genomic_DNA"/>
</dbReference>
<feature type="region of interest" description="Disordered" evidence="1">
    <location>
        <begin position="1"/>
        <end position="59"/>
    </location>
</feature>
<feature type="compositionally biased region" description="Basic residues" evidence="1">
    <location>
        <begin position="48"/>
        <end position="57"/>
    </location>
</feature>
<dbReference type="AlphaFoldDB" id="A0A194XFA5"/>
<name>A0A194XFA5_MOLSC</name>
<protein>
    <submittedName>
        <fullName evidence="2">Uncharacterized protein</fullName>
    </submittedName>
</protein>
<evidence type="ECO:0000313" key="3">
    <source>
        <dbReference type="Proteomes" id="UP000070700"/>
    </source>
</evidence>
<dbReference type="Proteomes" id="UP000070700">
    <property type="component" value="Unassembled WGS sequence"/>
</dbReference>
<dbReference type="InParanoid" id="A0A194XFA5"/>